<reference evidence="1 2" key="1">
    <citation type="journal article" date="2024" name="Plant Biotechnol. J.">
        <title>Genome and CRISPR/Cas9 system of a widespread forest tree (Populus alba) in the world.</title>
        <authorList>
            <person name="Liu Y.J."/>
            <person name="Jiang P.F."/>
            <person name="Han X.M."/>
            <person name="Li X.Y."/>
            <person name="Wang H.M."/>
            <person name="Wang Y.J."/>
            <person name="Wang X.X."/>
            <person name="Zeng Q.Y."/>
        </authorList>
    </citation>
    <scope>NUCLEOTIDE SEQUENCE [LARGE SCALE GENOMIC DNA]</scope>
    <source>
        <strain evidence="2">cv. PAL-ZL1</strain>
    </source>
</reference>
<evidence type="ECO:0000313" key="1">
    <source>
        <dbReference type="EMBL" id="KAL3578390.1"/>
    </source>
</evidence>
<accession>A0ACC4BIF1</accession>
<name>A0ACC4BIF1_POPAL</name>
<evidence type="ECO:0000313" key="2">
    <source>
        <dbReference type="Proteomes" id="UP000309997"/>
    </source>
</evidence>
<organism evidence="1 2">
    <name type="scientific">Populus alba</name>
    <name type="common">White poplar</name>
    <dbReference type="NCBI Taxonomy" id="43335"/>
    <lineage>
        <taxon>Eukaryota</taxon>
        <taxon>Viridiplantae</taxon>
        <taxon>Streptophyta</taxon>
        <taxon>Embryophyta</taxon>
        <taxon>Tracheophyta</taxon>
        <taxon>Spermatophyta</taxon>
        <taxon>Magnoliopsida</taxon>
        <taxon>eudicotyledons</taxon>
        <taxon>Gunneridae</taxon>
        <taxon>Pentapetalae</taxon>
        <taxon>rosids</taxon>
        <taxon>fabids</taxon>
        <taxon>Malpighiales</taxon>
        <taxon>Salicaceae</taxon>
        <taxon>Saliceae</taxon>
        <taxon>Populus</taxon>
    </lineage>
</organism>
<comment type="caution">
    <text evidence="1">The sequence shown here is derived from an EMBL/GenBank/DDBJ whole genome shotgun (WGS) entry which is preliminary data.</text>
</comment>
<protein>
    <submittedName>
        <fullName evidence="1">Uncharacterized protein</fullName>
    </submittedName>
</protein>
<gene>
    <name evidence="1" type="ORF">D5086_019894</name>
</gene>
<keyword evidence="2" id="KW-1185">Reference proteome</keyword>
<dbReference type="EMBL" id="RCHU02000010">
    <property type="protein sequence ID" value="KAL3578390.1"/>
    <property type="molecule type" value="Genomic_DNA"/>
</dbReference>
<sequence length="67" mass="7415">MKQVLKAPSTPQNTVTQLRIAPDSLETPPQNISPNKETSINSEARRALDFEDATQQLRQDQNVILGA</sequence>
<dbReference type="Proteomes" id="UP000309997">
    <property type="component" value="Unassembled WGS sequence"/>
</dbReference>
<proteinExistence type="predicted"/>